<feature type="transmembrane region" description="Helical" evidence="2">
    <location>
        <begin position="53"/>
        <end position="73"/>
    </location>
</feature>
<feature type="transmembrane region" description="Helical" evidence="2">
    <location>
        <begin position="104"/>
        <end position="121"/>
    </location>
</feature>
<comment type="caution">
    <text evidence="3">The sequence shown here is derived from an EMBL/GenBank/DDBJ whole genome shotgun (WGS) entry which is preliminary data.</text>
</comment>
<proteinExistence type="predicted"/>
<feature type="region of interest" description="Disordered" evidence="1">
    <location>
        <begin position="202"/>
        <end position="305"/>
    </location>
</feature>
<feature type="compositionally biased region" description="Polar residues" evidence="1">
    <location>
        <begin position="205"/>
        <end position="216"/>
    </location>
</feature>
<keyword evidence="2" id="KW-0812">Transmembrane</keyword>
<organism evidence="3 4">
    <name type="scientific">Anthostomella pinea</name>
    <dbReference type="NCBI Taxonomy" id="933095"/>
    <lineage>
        <taxon>Eukaryota</taxon>
        <taxon>Fungi</taxon>
        <taxon>Dikarya</taxon>
        <taxon>Ascomycota</taxon>
        <taxon>Pezizomycotina</taxon>
        <taxon>Sordariomycetes</taxon>
        <taxon>Xylariomycetidae</taxon>
        <taxon>Xylariales</taxon>
        <taxon>Xylariaceae</taxon>
        <taxon>Anthostomella</taxon>
    </lineage>
</organism>
<protein>
    <submittedName>
        <fullName evidence="3">Uu.00g037850.m01.CDS01</fullName>
    </submittedName>
</protein>
<feature type="compositionally biased region" description="Basic residues" evidence="1">
    <location>
        <begin position="276"/>
        <end position="285"/>
    </location>
</feature>
<evidence type="ECO:0000313" key="4">
    <source>
        <dbReference type="Proteomes" id="UP001295740"/>
    </source>
</evidence>
<dbReference type="EMBL" id="CAUWAG010000003">
    <property type="protein sequence ID" value="CAJ2500932.1"/>
    <property type="molecule type" value="Genomic_DNA"/>
</dbReference>
<feature type="region of interest" description="Disordered" evidence="1">
    <location>
        <begin position="140"/>
        <end position="190"/>
    </location>
</feature>
<dbReference type="AlphaFoldDB" id="A0AAI8VA75"/>
<evidence type="ECO:0000256" key="2">
    <source>
        <dbReference type="SAM" id="Phobius"/>
    </source>
</evidence>
<feature type="transmembrane region" description="Helical" evidence="2">
    <location>
        <begin position="20"/>
        <end position="41"/>
    </location>
</feature>
<keyword evidence="2" id="KW-1133">Transmembrane helix</keyword>
<evidence type="ECO:0000313" key="3">
    <source>
        <dbReference type="EMBL" id="CAJ2500932.1"/>
    </source>
</evidence>
<accession>A0AAI8VA75</accession>
<sequence>MDSWPTLQSLSQCVLAATSIYLAPLAQPLSLMALIATANRLRPRPPQAVEAPNARPVQAGFLAFVLAAAYLAFRDTVAAMTDTRGVEAGLKIALCYRVAQCLEARFWFLGGLVVVLGRWMGRVVRRVGALMGVGGGETRAVSPLGAEGASESGGTGETLLGAPCEQRESSGTVDNEESVAGASNAEGAAGLSLTERPLLEAPDSAESTAADSSQDTPADVSGAGECVGDVPEDGDQEKAETGEPSPEVVVEIEWVDVGRDVPSQTNGTMNDGMMKGPRRRSRKRKQEVGVVETAEVPVGDHGSSL</sequence>
<name>A0AAI8VA75_9PEZI</name>
<evidence type="ECO:0000256" key="1">
    <source>
        <dbReference type="SAM" id="MobiDB-lite"/>
    </source>
</evidence>
<dbReference type="Proteomes" id="UP001295740">
    <property type="component" value="Unassembled WGS sequence"/>
</dbReference>
<gene>
    <name evidence="3" type="ORF">KHLLAP_LOCUS1400</name>
</gene>
<keyword evidence="2" id="KW-0472">Membrane</keyword>
<reference evidence="3" key="1">
    <citation type="submission" date="2023-10" db="EMBL/GenBank/DDBJ databases">
        <authorList>
            <person name="Hackl T."/>
        </authorList>
    </citation>
    <scope>NUCLEOTIDE SEQUENCE</scope>
</reference>
<keyword evidence="4" id="KW-1185">Reference proteome</keyword>